<dbReference type="PROSITE" id="PS51755">
    <property type="entry name" value="OMPR_PHOB"/>
    <property type="match status" value="1"/>
</dbReference>
<dbReference type="RefSeq" id="WP_049771657.1">
    <property type="nucleotide sequence ID" value="NZ_LGTE01000043.1"/>
</dbReference>
<dbReference type="InterPro" id="IPR016032">
    <property type="entry name" value="Sig_transdc_resp-reg_C-effctor"/>
</dbReference>
<evidence type="ECO:0000256" key="3">
    <source>
        <dbReference type="ARBA" id="ARBA00023125"/>
    </source>
</evidence>
<dbReference type="Pfam" id="PF00486">
    <property type="entry name" value="Trans_reg_C"/>
    <property type="match status" value="1"/>
</dbReference>
<dbReference type="GO" id="GO:0032993">
    <property type="term" value="C:protein-DNA complex"/>
    <property type="evidence" value="ECO:0007669"/>
    <property type="project" value="TreeGrafter"/>
</dbReference>
<dbReference type="PANTHER" id="PTHR48111:SF2">
    <property type="entry name" value="RESPONSE REGULATOR SAER"/>
    <property type="match status" value="1"/>
</dbReference>
<organism evidence="6 7">
    <name type="scientific">Thermincola ferriacetica</name>
    <dbReference type="NCBI Taxonomy" id="281456"/>
    <lineage>
        <taxon>Bacteria</taxon>
        <taxon>Bacillati</taxon>
        <taxon>Bacillota</taxon>
        <taxon>Clostridia</taxon>
        <taxon>Eubacteriales</taxon>
        <taxon>Thermincolaceae</taxon>
        <taxon>Thermincola</taxon>
    </lineage>
</organism>
<evidence type="ECO:0000313" key="7">
    <source>
        <dbReference type="Proteomes" id="UP000037175"/>
    </source>
</evidence>
<keyword evidence="1" id="KW-0597">Phosphoprotein</keyword>
<keyword evidence="2" id="KW-0902">Two-component regulatory system</keyword>
<reference evidence="7" key="1">
    <citation type="submission" date="2015-07" db="EMBL/GenBank/DDBJ databases">
        <title>Complete Genome of Thermincola ferriacetica strain Z-0001T.</title>
        <authorList>
            <person name="Lusk B."/>
            <person name="Badalamenti J.P."/>
            <person name="Parameswaran P."/>
            <person name="Bond D.R."/>
            <person name="Torres C.I."/>
        </authorList>
    </citation>
    <scope>NUCLEOTIDE SEQUENCE [LARGE SCALE GENOMIC DNA]</scope>
    <source>
        <strain evidence="7">Z-0001</strain>
    </source>
</reference>
<proteinExistence type="predicted"/>
<feature type="DNA-binding region" description="OmpR/PhoB-type" evidence="4">
    <location>
        <begin position="5"/>
        <end position="107"/>
    </location>
</feature>
<dbReference type="GO" id="GO:0000156">
    <property type="term" value="F:phosphorelay response regulator activity"/>
    <property type="evidence" value="ECO:0007669"/>
    <property type="project" value="TreeGrafter"/>
</dbReference>
<dbReference type="Proteomes" id="UP000037175">
    <property type="component" value="Unassembled WGS sequence"/>
</dbReference>
<dbReference type="SUPFAM" id="SSF46894">
    <property type="entry name" value="C-terminal effector domain of the bipartite response regulators"/>
    <property type="match status" value="1"/>
</dbReference>
<dbReference type="EMBL" id="LGTE01000043">
    <property type="protein sequence ID" value="KNZ68224.1"/>
    <property type="molecule type" value="Genomic_DNA"/>
</dbReference>
<sequence>MVLAMPRNKHGKTPEISLNRVLRTVTIDGTEIQLTFKEFEILNFLASHPYEVFSRYEIMENIWKERSTMDASRVCVHVTRLRKKIQGDPYKPQFIKTIWGVGYYFDPEG</sequence>
<dbReference type="InterPro" id="IPR039420">
    <property type="entry name" value="WalR-like"/>
</dbReference>
<comment type="caution">
    <text evidence="6">The sequence shown here is derived from an EMBL/GenBank/DDBJ whole genome shotgun (WGS) entry which is preliminary data.</text>
</comment>
<dbReference type="InterPro" id="IPR001867">
    <property type="entry name" value="OmpR/PhoB-type_DNA-bd"/>
</dbReference>
<dbReference type="Gene3D" id="1.10.10.10">
    <property type="entry name" value="Winged helix-like DNA-binding domain superfamily/Winged helix DNA-binding domain"/>
    <property type="match status" value="1"/>
</dbReference>
<dbReference type="GO" id="GO:0005829">
    <property type="term" value="C:cytosol"/>
    <property type="evidence" value="ECO:0007669"/>
    <property type="project" value="TreeGrafter"/>
</dbReference>
<protein>
    <submittedName>
        <fullName evidence="6">Two component transcriptional regulator, winged helix family</fullName>
    </submittedName>
</protein>
<evidence type="ECO:0000259" key="5">
    <source>
        <dbReference type="PROSITE" id="PS51755"/>
    </source>
</evidence>
<gene>
    <name evidence="6" type="ORF">Tfer_3251</name>
</gene>
<dbReference type="AlphaFoldDB" id="A0A0L6VZF0"/>
<dbReference type="SMART" id="SM00862">
    <property type="entry name" value="Trans_reg_C"/>
    <property type="match status" value="1"/>
</dbReference>
<keyword evidence="3 4" id="KW-0238">DNA-binding</keyword>
<feature type="domain" description="OmpR/PhoB-type" evidence="5">
    <location>
        <begin position="5"/>
        <end position="107"/>
    </location>
</feature>
<dbReference type="FunFam" id="1.10.10.10:FF:000018">
    <property type="entry name" value="DNA-binding response regulator ResD"/>
    <property type="match status" value="1"/>
</dbReference>
<evidence type="ECO:0000256" key="4">
    <source>
        <dbReference type="PROSITE-ProRule" id="PRU01091"/>
    </source>
</evidence>
<keyword evidence="7" id="KW-1185">Reference proteome</keyword>
<evidence type="ECO:0000256" key="2">
    <source>
        <dbReference type="ARBA" id="ARBA00023012"/>
    </source>
</evidence>
<dbReference type="PANTHER" id="PTHR48111">
    <property type="entry name" value="REGULATOR OF RPOS"/>
    <property type="match status" value="1"/>
</dbReference>
<dbReference type="InterPro" id="IPR036388">
    <property type="entry name" value="WH-like_DNA-bd_sf"/>
</dbReference>
<name>A0A0L6VZF0_9FIRM</name>
<accession>A0A0L6VZF0</accession>
<evidence type="ECO:0000313" key="6">
    <source>
        <dbReference type="EMBL" id="KNZ68224.1"/>
    </source>
</evidence>
<dbReference type="GO" id="GO:0000976">
    <property type="term" value="F:transcription cis-regulatory region binding"/>
    <property type="evidence" value="ECO:0007669"/>
    <property type="project" value="TreeGrafter"/>
</dbReference>
<dbReference type="GO" id="GO:0006355">
    <property type="term" value="P:regulation of DNA-templated transcription"/>
    <property type="evidence" value="ECO:0007669"/>
    <property type="project" value="InterPro"/>
</dbReference>
<evidence type="ECO:0000256" key="1">
    <source>
        <dbReference type="ARBA" id="ARBA00022553"/>
    </source>
</evidence>
<dbReference type="CDD" id="cd00383">
    <property type="entry name" value="trans_reg_C"/>
    <property type="match status" value="1"/>
</dbReference>